<gene>
    <name evidence="1" type="ORF">N0F65_011392</name>
</gene>
<evidence type="ECO:0008006" key="3">
    <source>
        <dbReference type="Google" id="ProtNLM"/>
    </source>
</evidence>
<proteinExistence type="predicted"/>
<comment type="caution">
    <text evidence="1">The sequence shown here is derived from an EMBL/GenBank/DDBJ whole genome shotgun (WGS) entry which is preliminary data.</text>
</comment>
<feature type="non-terminal residue" evidence="1">
    <location>
        <position position="1"/>
    </location>
</feature>
<dbReference type="EMBL" id="DAKRPA010000044">
    <property type="protein sequence ID" value="DBA01636.1"/>
    <property type="molecule type" value="Genomic_DNA"/>
</dbReference>
<name>A0AAV2Z5S4_9STRA</name>
<dbReference type="Proteomes" id="UP001146120">
    <property type="component" value="Unassembled WGS sequence"/>
</dbReference>
<protein>
    <recommendedName>
        <fullName evidence="3">RNase H type-1 domain-containing protein</fullName>
    </recommendedName>
</protein>
<evidence type="ECO:0000313" key="2">
    <source>
        <dbReference type="Proteomes" id="UP001146120"/>
    </source>
</evidence>
<accession>A0AAV2Z5S4</accession>
<dbReference type="AlphaFoldDB" id="A0AAV2Z5S4"/>
<sequence length="127" mass="13704">AILSPWSLEIIKISPGEAELLGVLAAGCAPNRLTDETLAAIYPDKATTACQSSGQHRQSVEMGRVLRWRGIPHSWNLHREAAKFLRGVSVSEAEYLGVILALTLASHLGAGHVLVFGDYNLANWSDV</sequence>
<organism evidence="1 2">
    <name type="scientific">Lagenidium giganteum</name>
    <dbReference type="NCBI Taxonomy" id="4803"/>
    <lineage>
        <taxon>Eukaryota</taxon>
        <taxon>Sar</taxon>
        <taxon>Stramenopiles</taxon>
        <taxon>Oomycota</taxon>
        <taxon>Peronosporomycetes</taxon>
        <taxon>Pythiales</taxon>
        <taxon>Pythiaceae</taxon>
    </lineage>
</organism>
<reference evidence="1" key="2">
    <citation type="journal article" date="2023" name="Microbiol Resour">
        <title>Decontamination and Annotation of the Draft Genome Sequence of the Oomycete Lagenidium giganteum ARSEF 373.</title>
        <authorList>
            <person name="Morgan W.R."/>
            <person name="Tartar A."/>
        </authorList>
    </citation>
    <scope>NUCLEOTIDE SEQUENCE</scope>
    <source>
        <strain evidence="1">ARSEF 373</strain>
    </source>
</reference>
<reference evidence="1" key="1">
    <citation type="submission" date="2022-11" db="EMBL/GenBank/DDBJ databases">
        <authorList>
            <person name="Morgan W.R."/>
            <person name="Tartar A."/>
        </authorList>
    </citation>
    <scope>NUCLEOTIDE SEQUENCE</scope>
    <source>
        <strain evidence="1">ARSEF 373</strain>
    </source>
</reference>
<evidence type="ECO:0000313" key="1">
    <source>
        <dbReference type="EMBL" id="DBA01636.1"/>
    </source>
</evidence>
<keyword evidence="2" id="KW-1185">Reference proteome</keyword>